<dbReference type="SUPFAM" id="SSF69848">
    <property type="entry name" value="LCCL domain"/>
    <property type="match status" value="1"/>
</dbReference>
<dbReference type="PANTHER" id="PTHR31331:SF1">
    <property type="entry name" value="CYSTEINE RICH SECRETORY PROTEIN LCCL DOMAIN CONTAINING 2"/>
    <property type="match status" value="1"/>
</dbReference>
<dbReference type="VEuPathDB" id="CryptoDB:cubi_02704"/>
<dbReference type="InterPro" id="IPR008979">
    <property type="entry name" value="Galactose-bd-like_sf"/>
</dbReference>
<dbReference type="Pfam" id="PF03815">
    <property type="entry name" value="LCCL"/>
    <property type="match status" value="1"/>
</dbReference>
<dbReference type="Gene3D" id="2.60.120.560">
    <property type="entry name" value="Exo-inulinase, domain 1"/>
    <property type="match status" value="1"/>
</dbReference>
<feature type="chain" id="PRO_5012498327" description="LCCL domain-containing protein" evidence="2">
    <location>
        <begin position="24"/>
        <end position="1678"/>
    </location>
</feature>
<dbReference type="InterPro" id="IPR051957">
    <property type="entry name" value="CRISP-LCCL_domain"/>
</dbReference>
<evidence type="ECO:0000259" key="4">
    <source>
        <dbReference type="PROSITE" id="PS50820"/>
    </source>
</evidence>
<dbReference type="EMBL" id="LRBP01000013">
    <property type="protein sequence ID" value="OII73902.1"/>
    <property type="molecule type" value="Genomic_DNA"/>
</dbReference>
<feature type="domain" description="LCCL" evidence="4">
    <location>
        <begin position="779"/>
        <end position="872"/>
    </location>
</feature>
<dbReference type="PROSITE" id="PS50022">
    <property type="entry name" value="FA58C_3"/>
    <property type="match status" value="1"/>
</dbReference>
<accession>A0A1J4MI46</accession>
<evidence type="ECO:0000313" key="6">
    <source>
        <dbReference type="Proteomes" id="UP000186176"/>
    </source>
</evidence>
<dbReference type="SMART" id="SM00603">
    <property type="entry name" value="LCCL"/>
    <property type="match status" value="1"/>
</dbReference>
<sequence length="1678" mass="185498">MKKTRLDWLIAFFLFFGISLIEGKNEGGILESILGTTLKEFEKSLVDSQNLEKTNDTKKLNETQVLSEAYEADVSKNKDVPLATSSLSKAYNPLKLGELFIVPLTSAVADNHYNSYGPDGRDLFLPENGIRRGINHWLSDGNAIKKDIVYFTGILSEPRTVSGIVINWASSPGEVRIDVSRDGITFEQAVDWTTNRLSSKEFEQKLYFKEKPIRIIRVRIGMRNPVNKFFGINFTGLLVVGAPVVQLTSGITSMTEEFCWQIENGDIYSKGAELVLGSCIEAVASGDSREIFEFNSKGQLFNPVSKLCVQLKDNIVGGGALVLDDCRKASDGSGLFELMPNNQLRLVRGGNLCLTSPGDKPGLANVALNSAASSTSVIKSNIENGPAMAVDGKDTSFWLSEYFTLDKDSPNVDFSIDIGSVTKLKDIFIEWKYPAIDFNVDLSENGKEYQTLISVNNNGLMSTTYSLDGKKARYIKIHMTAPSQDGTGKYVYGIKQVRIFSNTMRSAVEDCNSVKQHNDGRDKIFPLPYNGDNFAPGLLLKAHGNSVKTRLNELQELSGKITSILPNLDACRKTSDGRDTTLKMQATKLGFLSEKLEKLTSDYNLEYKFTKPALGGSELYPGEDCVAIKNDKSQEAISGFYYVRPFCSTKPLRVYCDMNTGNTIYPMEMSVYSSRAASSACATVGLKPLLLRDKKESVAGIKKMLSMMNINDNRRVIPLTHDFGCDDPKGCNSQFTQLGSGVESFTVISKDSRASNSTSETLPELVLCSTNTNLKHESNAISLACESRFSDMKALKSSPLLTSILVKCPTSCNPENGGVVIGSDVYRDDSSICLAAMHANTLNRSTGLVQITPIEGLENYGASRRNGISSVTYSGKRWTKSFVTSKYDGLCPNDSSLTMLLSFVEMENKGNEDLNITSNYTMPQAKSLGMGIAVDTFEAINRMERYMDNIGGITYSPAMKESIGGSQVLVSKVRSQLKPTQIMDYHTRTSADDMLVRLHTVSSVLYYHMEEILETIVEQEDLLNKVRELKSTQTGFDNFKMPISDFIQYGKIFESWDTPGLVNGVGNWRILYEPIGGGGRSGVLGQTSSVGPNTPDRNVAIGSFSRIKYKKFYDIDYHVDVYVDSYEGSIGLTFRMQNFERYYLLEFNQNKNGGFKRLIRVMDGQKSILSTKYDGGYATGSWHHVRILLTGSRIQIWVGTEANSVQNENKKYTNPVKVFDLYDSTLLSGSVGFFSSAIKGGGVYFDNINIEAKPCTKPTMISSLLRPSTPPTAPVCSSYKSGSFGGVHNEFMFVDPEFSNDGPSNWEFRSNVGGLQTRSLIQTSNIHSISSDNIGTHAILGGNRQCNSGVFEYSFFPQCPNGIIGGIIHYESESNYVIFEMGSYYSRIRAIKDGVIKTTASNVFVGYQVGVWNNIEIQFGTLGTKILASTNNYGKTQLLYSGSPLGIHDGSVGLSSFRCPGVAFQTIQLRPLSTMKSISGLFVEKNSSSKTGKEISTQDSEKNTASTSTNTFTSYEDSEMTCQAEHTTLRRKDCEKLSGGKQCEANYCSYCCENSSNRTSKEQLKCKQECHKKDIIDEQSKKVLEKLGDCHSEDAVKLYSEKCNVGGGRGQFNINMLNDEWTDQFVCFVDMCQMCCNTQPLDGLTKDSKADEASLSECYLQCILQDYKTISIYKRGRK</sequence>
<feature type="domain" description="F5/8 type C" evidence="3">
    <location>
        <begin position="355"/>
        <end position="502"/>
    </location>
</feature>
<feature type="signal peptide" evidence="2">
    <location>
        <begin position="1"/>
        <end position="23"/>
    </location>
</feature>
<evidence type="ECO:0008006" key="7">
    <source>
        <dbReference type="Google" id="ProtNLM"/>
    </source>
</evidence>
<feature type="region of interest" description="Disordered" evidence="1">
    <location>
        <begin position="1490"/>
        <end position="1511"/>
    </location>
</feature>
<dbReference type="SUPFAM" id="SSF50370">
    <property type="entry name" value="Ricin B-like lectins"/>
    <property type="match status" value="1"/>
</dbReference>
<dbReference type="InterPro" id="IPR035992">
    <property type="entry name" value="Ricin_B-like_lectins"/>
</dbReference>
<dbReference type="InterPro" id="IPR000421">
    <property type="entry name" value="FA58C"/>
</dbReference>
<keyword evidence="6" id="KW-1185">Reference proteome</keyword>
<dbReference type="Pfam" id="PF00754">
    <property type="entry name" value="F5_F8_type_C"/>
    <property type="match status" value="1"/>
</dbReference>
<evidence type="ECO:0000256" key="2">
    <source>
        <dbReference type="SAM" id="SignalP"/>
    </source>
</evidence>
<evidence type="ECO:0000313" key="5">
    <source>
        <dbReference type="EMBL" id="OII73902.1"/>
    </source>
</evidence>
<evidence type="ECO:0000256" key="1">
    <source>
        <dbReference type="SAM" id="MobiDB-lite"/>
    </source>
</evidence>
<dbReference type="PANTHER" id="PTHR31331">
    <property type="entry name" value="LCCL DOMAIN PROTEIN (AFU_ORTHOLOGUE AFUA_5G08630)"/>
    <property type="match status" value="1"/>
</dbReference>
<dbReference type="InterPro" id="IPR013320">
    <property type="entry name" value="ConA-like_dom_sf"/>
</dbReference>
<dbReference type="InterPro" id="IPR036609">
    <property type="entry name" value="LCCL_sf"/>
</dbReference>
<organism evidence="5 6">
    <name type="scientific">Cryptosporidium ubiquitum</name>
    <dbReference type="NCBI Taxonomy" id="857276"/>
    <lineage>
        <taxon>Eukaryota</taxon>
        <taxon>Sar</taxon>
        <taxon>Alveolata</taxon>
        <taxon>Apicomplexa</taxon>
        <taxon>Conoidasida</taxon>
        <taxon>Coccidia</taxon>
        <taxon>Eucoccidiorida</taxon>
        <taxon>Eimeriorina</taxon>
        <taxon>Cryptosporidiidae</taxon>
        <taxon>Cryptosporidium</taxon>
    </lineage>
</organism>
<comment type="caution">
    <text evidence="5">The sequence shown here is derived from an EMBL/GenBank/DDBJ whole genome shotgun (WGS) entry which is preliminary data.</text>
</comment>
<dbReference type="PROSITE" id="PS50820">
    <property type="entry name" value="LCCL"/>
    <property type="match status" value="1"/>
</dbReference>
<dbReference type="RefSeq" id="XP_028875122.1">
    <property type="nucleotide sequence ID" value="XM_029019715.1"/>
</dbReference>
<dbReference type="SUPFAM" id="SSF56496">
    <property type="entry name" value="Fibrinogen C-terminal domain-like"/>
    <property type="match status" value="1"/>
</dbReference>
<dbReference type="Gene3D" id="2.60.120.260">
    <property type="entry name" value="Galactose-binding domain-like"/>
    <property type="match status" value="1"/>
</dbReference>
<dbReference type="Gene3D" id="2.170.130.20">
    <property type="entry name" value="LCCL-like domain"/>
    <property type="match status" value="1"/>
</dbReference>
<keyword evidence="2" id="KW-0732">Signal</keyword>
<dbReference type="Proteomes" id="UP000186176">
    <property type="component" value="Unassembled WGS sequence"/>
</dbReference>
<dbReference type="GeneID" id="39979494"/>
<reference evidence="5 6" key="1">
    <citation type="submission" date="2016-10" db="EMBL/GenBank/DDBJ databases">
        <title>Reductive evolution of mitochondrial metabolism and differential evolution of invasion-related proteins in Cryptosporidium.</title>
        <authorList>
            <person name="Liu S."/>
            <person name="Roellig D.M."/>
            <person name="Guo Y."/>
            <person name="Li N."/>
            <person name="Frace M.A."/>
            <person name="Tang K."/>
            <person name="Zhang L."/>
            <person name="Feng Y."/>
            <person name="Xiao L."/>
        </authorList>
    </citation>
    <scope>NUCLEOTIDE SEQUENCE [LARGE SCALE GENOMIC DNA]</scope>
    <source>
        <strain evidence="5">39726</strain>
    </source>
</reference>
<proteinExistence type="predicted"/>
<name>A0A1J4MI46_9CRYT</name>
<protein>
    <recommendedName>
        <fullName evidence="7">LCCL domain-containing protein</fullName>
    </recommendedName>
</protein>
<dbReference type="OrthoDB" id="414826at2759"/>
<dbReference type="InterPro" id="IPR004043">
    <property type="entry name" value="LCCL"/>
</dbReference>
<dbReference type="InterPro" id="IPR036056">
    <property type="entry name" value="Fibrinogen-like_C"/>
</dbReference>
<dbReference type="SUPFAM" id="SSF49785">
    <property type="entry name" value="Galactose-binding domain-like"/>
    <property type="match status" value="1"/>
</dbReference>
<gene>
    <name evidence="5" type="ORF">cubi_02704</name>
</gene>
<dbReference type="SUPFAM" id="SSF49899">
    <property type="entry name" value="Concanavalin A-like lectins/glucanases"/>
    <property type="match status" value="1"/>
</dbReference>
<dbReference type="PROSITE" id="PS50231">
    <property type="entry name" value="RICIN_B_LECTIN"/>
    <property type="match status" value="1"/>
</dbReference>
<evidence type="ECO:0000259" key="3">
    <source>
        <dbReference type="PROSITE" id="PS50022"/>
    </source>
</evidence>
<dbReference type="Gene3D" id="2.80.10.50">
    <property type="match status" value="1"/>
</dbReference>